<evidence type="ECO:0000259" key="14">
    <source>
        <dbReference type="Pfam" id="PF00291"/>
    </source>
</evidence>
<evidence type="ECO:0000256" key="12">
    <source>
        <dbReference type="PIRSR" id="PIRSR605856-51"/>
    </source>
</evidence>
<evidence type="ECO:0000256" key="1">
    <source>
        <dbReference type="ARBA" id="ARBA00001933"/>
    </source>
</evidence>
<keyword evidence="7 13" id="KW-0808">Transferase</keyword>
<reference evidence="16" key="1">
    <citation type="submission" date="2014-11" db="EMBL/GenBank/DDBJ databases">
        <authorList>
            <person name="Hornung B.V."/>
        </authorList>
    </citation>
    <scope>NUCLEOTIDE SEQUENCE</scope>
    <source>
        <strain evidence="16">INE</strain>
    </source>
</reference>
<dbReference type="Pfam" id="PF00291">
    <property type="entry name" value="PALP"/>
    <property type="match status" value="1"/>
</dbReference>
<sequence>MIKLKKADSVTALIGQTPVIRLHRVVKPGMADVYVKLESFNPGGSVKDRIALSMVSAAEEQGLLLPGGTIVEPTSGNTGIGLAMVAAARGYKLILVMPETMSVERRMLLAAYGADCVLSPGAKGMNGAIEEAERLVREHPGYFMPQQFENGANPEAHRRTTALELLEQLGKIDAFVAGVGTGGTVSGVGEVLKAKLSGVRVFAVEPSASAVLSGKEPGPHKIQGIGAGFVPKVLNRQILDEVITVGNEEALEMGRRLAREEGLLVGISSGAAVSAALQVAASLGEGKTVAVLAADTGERYLSTEMFRL</sequence>
<gene>
    <name evidence="15" type="ORF">DEACI_2343</name>
    <name evidence="16" type="ORF">DEACI_3588</name>
</gene>
<reference evidence="15" key="2">
    <citation type="submission" date="2020-01" db="EMBL/GenBank/DDBJ databases">
        <authorList>
            <person name="Hornung B."/>
        </authorList>
    </citation>
    <scope>NUCLEOTIDE SEQUENCE</scope>
    <source>
        <strain evidence="15">PacBioINE</strain>
    </source>
</reference>
<evidence type="ECO:0000256" key="8">
    <source>
        <dbReference type="ARBA" id="ARBA00022898"/>
    </source>
</evidence>
<evidence type="ECO:0000313" key="15">
    <source>
        <dbReference type="EMBL" id="CAA7601676.1"/>
    </source>
</evidence>
<dbReference type="Gene3D" id="3.40.50.1100">
    <property type="match status" value="2"/>
</dbReference>
<dbReference type="FunFam" id="3.40.50.1100:FF:000118">
    <property type="entry name" value="Related to CYS4-cystathionine beta-synthase"/>
    <property type="match status" value="1"/>
</dbReference>
<dbReference type="Proteomes" id="UP000836597">
    <property type="component" value="Chromosome"/>
</dbReference>
<dbReference type="KEGG" id="aacx:DEACI_2343"/>
<evidence type="ECO:0000256" key="13">
    <source>
        <dbReference type="RuleBase" id="RU003985"/>
    </source>
</evidence>
<dbReference type="Proteomes" id="UP001071230">
    <property type="component" value="Unassembled WGS sequence"/>
</dbReference>
<keyword evidence="17" id="KW-1185">Reference proteome</keyword>
<dbReference type="NCBIfam" id="TIGR01139">
    <property type="entry name" value="cysK"/>
    <property type="match status" value="1"/>
</dbReference>
<evidence type="ECO:0000256" key="3">
    <source>
        <dbReference type="ARBA" id="ARBA00007103"/>
    </source>
</evidence>
<dbReference type="InterPro" id="IPR001926">
    <property type="entry name" value="TrpB-like_PALP"/>
</dbReference>
<feature type="modified residue" description="N6-(pyridoxal phosphate)lysine" evidence="12">
    <location>
        <position position="47"/>
    </location>
</feature>
<dbReference type="FunFam" id="3.40.50.1100:FF:000003">
    <property type="entry name" value="Cystathionine beta-synthase"/>
    <property type="match status" value="1"/>
</dbReference>
<dbReference type="SUPFAM" id="SSF53686">
    <property type="entry name" value="Tryptophan synthase beta subunit-like PLP-dependent enzymes"/>
    <property type="match status" value="1"/>
</dbReference>
<proteinExistence type="inferred from homology"/>
<comment type="similarity">
    <text evidence="3 13">Belongs to the cysteine synthase/cystathionine beta-synthase family.</text>
</comment>
<evidence type="ECO:0000313" key="17">
    <source>
        <dbReference type="Proteomes" id="UP001071230"/>
    </source>
</evidence>
<dbReference type="AlphaFoldDB" id="A0A8S0XBV4"/>
<dbReference type="CDD" id="cd01561">
    <property type="entry name" value="CBS_like"/>
    <property type="match status" value="1"/>
</dbReference>
<dbReference type="GO" id="GO:0004124">
    <property type="term" value="F:cysteine synthase activity"/>
    <property type="evidence" value="ECO:0007669"/>
    <property type="project" value="UniProtKB-UniRule"/>
</dbReference>
<evidence type="ECO:0000256" key="5">
    <source>
        <dbReference type="ARBA" id="ARBA00019371"/>
    </source>
</evidence>
<feature type="binding site" evidence="11">
    <location>
        <position position="268"/>
    </location>
    <ligand>
        <name>pyridoxal 5'-phosphate</name>
        <dbReference type="ChEBI" id="CHEBI:597326"/>
    </ligand>
</feature>
<dbReference type="InterPro" id="IPR036052">
    <property type="entry name" value="TrpB-like_PALP_sf"/>
</dbReference>
<evidence type="ECO:0000256" key="10">
    <source>
        <dbReference type="ARBA" id="ARBA00047931"/>
    </source>
</evidence>
<evidence type="ECO:0000256" key="2">
    <source>
        <dbReference type="ARBA" id="ARBA00004962"/>
    </source>
</evidence>
<evidence type="ECO:0000256" key="6">
    <source>
        <dbReference type="ARBA" id="ARBA00022605"/>
    </source>
</evidence>
<dbReference type="GO" id="GO:0006535">
    <property type="term" value="P:cysteine biosynthetic process from serine"/>
    <property type="evidence" value="ECO:0007669"/>
    <property type="project" value="UniProtKB-UniRule"/>
</dbReference>
<comment type="catalytic activity">
    <reaction evidence="10 13">
        <text>O-acetyl-L-serine + hydrogen sulfide = L-cysteine + acetate</text>
        <dbReference type="Rhea" id="RHEA:14829"/>
        <dbReference type="ChEBI" id="CHEBI:29919"/>
        <dbReference type="ChEBI" id="CHEBI:30089"/>
        <dbReference type="ChEBI" id="CHEBI:35235"/>
        <dbReference type="ChEBI" id="CHEBI:58340"/>
        <dbReference type="EC" id="2.5.1.47"/>
    </reaction>
</comment>
<dbReference type="EMBL" id="LR746496">
    <property type="protein sequence ID" value="CAA7601676.1"/>
    <property type="molecule type" value="Genomic_DNA"/>
</dbReference>
<keyword evidence="8 11" id="KW-0663">Pyridoxal phosphate</keyword>
<evidence type="ECO:0000256" key="7">
    <source>
        <dbReference type="ARBA" id="ARBA00022679"/>
    </source>
</evidence>
<dbReference type="EMBL" id="CDGJ01000110">
    <property type="protein sequence ID" value="CEJ09105.1"/>
    <property type="molecule type" value="Genomic_DNA"/>
</dbReference>
<dbReference type="PROSITE" id="PS00901">
    <property type="entry name" value="CYS_SYNTHASE"/>
    <property type="match status" value="1"/>
</dbReference>
<feature type="binding site" evidence="11">
    <location>
        <begin position="180"/>
        <end position="184"/>
    </location>
    <ligand>
        <name>pyridoxal 5'-phosphate</name>
        <dbReference type="ChEBI" id="CHEBI:597326"/>
    </ligand>
</feature>
<dbReference type="InterPro" id="IPR005859">
    <property type="entry name" value="CysK"/>
</dbReference>
<dbReference type="InterPro" id="IPR005856">
    <property type="entry name" value="Cys_synth"/>
</dbReference>
<dbReference type="EC" id="2.5.1.47" evidence="4 13"/>
<dbReference type="NCBIfam" id="TIGR01136">
    <property type="entry name" value="cysKM"/>
    <property type="match status" value="1"/>
</dbReference>
<organism evidence="15">
    <name type="scientific">Acididesulfobacillus acetoxydans</name>
    <dbReference type="NCBI Taxonomy" id="1561005"/>
    <lineage>
        <taxon>Bacteria</taxon>
        <taxon>Bacillati</taxon>
        <taxon>Bacillota</taxon>
        <taxon>Clostridia</taxon>
        <taxon>Eubacteriales</taxon>
        <taxon>Peptococcaceae</taxon>
        <taxon>Acididesulfobacillus</taxon>
    </lineage>
</organism>
<evidence type="ECO:0000256" key="9">
    <source>
        <dbReference type="ARBA" id="ARBA00023192"/>
    </source>
</evidence>
<keyword evidence="9 13" id="KW-0198">Cysteine biosynthesis</keyword>
<protein>
    <recommendedName>
        <fullName evidence="5 13">Cysteine synthase</fullName>
        <ecNumber evidence="4 13">2.5.1.47</ecNumber>
    </recommendedName>
</protein>
<dbReference type="InterPro" id="IPR050214">
    <property type="entry name" value="Cys_Synth/Cystath_Beta-Synth"/>
</dbReference>
<evidence type="ECO:0000256" key="11">
    <source>
        <dbReference type="PIRSR" id="PIRSR605856-50"/>
    </source>
</evidence>
<keyword evidence="6 13" id="KW-0028">Amino-acid biosynthesis</keyword>
<evidence type="ECO:0000256" key="4">
    <source>
        <dbReference type="ARBA" id="ARBA00012681"/>
    </source>
</evidence>
<evidence type="ECO:0000313" key="16">
    <source>
        <dbReference type="EMBL" id="CEJ09105.1"/>
    </source>
</evidence>
<feature type="domain" description="Tryptophan synthase beta chain-like PALP" evidence="14">
    <location>
        <begin position="11"/>
        <end position="293"/>
    </location>
</feature>
<comment type="cofactor">
    <cofactor evidence="1 11 13">
        <name>pyridoxal 5'-phosphate</name>
        <dbReference type="ChEBI" id="CHEBI:597326"/>
    </cofactor>
</comment>
<feature type="binding site" evidence="11">
    <location>
        <position position="77"/>
    </location>
    <ligand>
        <name>pyridoxal 5'-phosphate</name>
        <dbReference type="ChEBI" id="CHEBI:597326"/>
    </ligand>
</feature>
<comment type="pathway">
    <text evidence="2">Amino-acid biosynthesis; L-cysteine biosynthesis; L-cysteine from L-serine: step 2/2.</text>
</comment>
<dbReference type="PANTHER" id="PTHR10314">
    <property type="entry name" value="CYSTATHIONINE BETA-SYNTHASE"/>
    <property type="match status" value="1"/>
</dbReference>
<accession>A0A8S0XBV4</accession>
<dbReference type="InterPro" id="IPR001216">
    <property type="entry name" value="P-phosphate_BS"/>
</dbReference>
<name>A0A8S0XBV4_9FIRM</name>